<organism evidence="2 3">
    <name type="scientific">Dehalobacterium formicoaceticum</name>
    <dbReference type="NCBI Taxonomy" id="51515"/>
    <lineage>
        <taxon>Bacteria</taxon>
        <taxon>Bacillati</taxon>
        <taxon>Bacillota</taxon>
        <taxon>Clostridia</taxon>
        <taxon>Eubacteriales</taxon>
        <taxon>Peptococcaceae</taxon>
        <taxon>Dehalobacterium</taxon>
    </lineage>
</organism>
<gene>
    <name evidence="1" type="ORF">NVS47_14090</name>
    <name evidence="2" type="ORF">NVS47_14680</name>
</gene>
<dbReference type="RefSeq" id="WP_257913936.1">
    <property type="nucleotide sequence ID" value="NZ_JANPWE010000009.1"/>
</dbReference>
<reference evidence="2 3" key="1">
    <citation type="submission" date="2022-08" db="EMBL/GenBank/DDBJ databases">
        <title>Proteogenomics of the novel Dehalobacterium formicoaceticum strain EZ94 highlights a key role of methyltransferases during anaerobic dichloromethane degradation.</title>
        <authorList>
            <person name="Wasmund K."/>
        </authorList>
    </citation>
    <scope>NUCLEOTIDE SEQUENCE [LARGE SCALE GENOMIC DNA]</scope>
    <source>
        <strain evidence="2 3">EZ94</strain>
    </source>
</reference>
<proteinExistence type="predicted"/>
<sequence>MTKVEKCQMWKSRVNEFKSSGQTATAWCTAHELKINQLRYWMRKFKSESKSAEKKMQWLSVEIGGLEVSEPQEALPVRVGKATIEVRPGFNPKLLFDVVKTLSVI</sequence>
<accession>A0ABT1Y776</accession>
<protein>
    <submittedName>
        <fullName evidence="2">Helix-turn-helix domain-containing protein</fullName>
    </submittedName>
</protein>
<dbReference type="EMBL" id="JANPWE010000009">
    <property type="protein sequence ID" value="MCR6546629.1"/>
    <property type="molecule type" value="Genomic_DNA"/>
</dbReference>
<keyword evidence="3" id="KW-1185">Reference proteome</keyword>
<name>A0ABT1Y776_9FIRM</name>
<dbReference type="EMBL" id="JANPWE010000010">
    <property type="protein sequence ID" value="MCR6546741.1"/>
    <property type="molecule type" value="Genomic_DNA"/>
</dbReference>
<dbReference type="Proteomes" id="UP001524944">
    <property type="component" value="Unassembled WGS sequence"/>
</dbReference>
<evidence type="ECO:0000313" key="3">
    <source>
        <dbReference type="Proteomes" id="UP001524944"/>
    </source>
</evidence>
<evidence type="ECO:0000313" key="2">
    <source>
        <dbReference type="EMBL" id="MCR6546741.1"/>
    </source>
</evidence>
<comment type="caution">
    <text evidence="2">The sequence shown here is derived from an EMBL/GenBank/DDBJ whole genome shotgun (WGS) entry which is preliminary data.</text>
</comment>
<dbReference type="NCBIfam" id="NF047593">
    <property type="entry name" value="IS66_ISAeme5_TnpA"/>
    <property type="match status" value="1"/>
</dbReference>
<evidence type="ECO:0000313" key="1">
    <source>
        <dbReference type="EMBL" id="MCR6546629.1"/>
    </source>
</evidence>